<gene>
    <name evidence="4" type="ORF">RMAR00112_LOCUS19460</name>
    <name evidence="5" type="ORF">RMAR00112_LOCUS19474</name>
    <name evidence="6" type="ORF">RMAR00112_LOCUS19485</name>
</gene>
<feature type="compositionally biased region" description="Polar residues" evidence="3">
    <location>
        <begin position="583"/>
        <end position="592"/>
    </location>
</feature>
<organism evidence="4">
    <name type="scientific">Rhodosorus marinus</name>
    <dbReference type="NCBI Taxonomy" id="101924"/>
    <lineage>
        <taxon>Eukaryota</taxon>
        <taxon>Rhodophyta</taxon>
        <taxon>Stylonematophyceae</taxon>
        <taxon>Stylonematales</taxon>
        <taxon>Stylonemataceae</taxon>
        <taxon>Rhodosorus</taxon>
    </lineage>
</organism>
<dbReference type="AlphaFoldDB" id="A0A7S2ZU18"/>
<evidence type="ECO:0000313" key="5">
    <source>
        <dbReference type="EMBL" id="CAE0051474.1"/>
    </source>
</evidence>
<evidence type="ECO:0000256" key="3">
    <source>
        <dbReference type="SAM" id="MobiDB-lite"/>
    </source>
</evidence>
<keyword evidence="2" id="KW-0131">Cell cycle</keyword>
<evidence type="ECO:0000313" key="6">
    <source>
        <dbReference type="EMBL" id="CAE0051485.1"/>
    </source>
</evidence>
<dbReference type="EMBL" id="HBHW01025143">
    <property type="protein sequence ID" value="CAE0051485.1"/>
    <property type="molecule type" value="Transcribed_RNA"/>
</dbReference>
<dbReference type="GO" id="GO:0019903">
    <property type="term" value="F:protein phosphatase binding"/>
    <property type="evidence" value="ECO:0007669"/>
    <property type="project" value="InterPro"/>
</dbReference>
<dbReference type="Pfam" id="PF04499">
    <property type="entry name" value="SAPS"/>
    <property type="match status" value="1"/>
</dbReference>
<protein>
    <submittedName>
        <fullName evidence="4">Uncharacterized protein</fullName>
    </submittedName>
</protein>
<feature type="compositionally biased region" description="Acidic residues" evidence="3">
    <location>
        <begin position="635"/>
        <end position="647"/>
    </location>
</feature>
<dbReference type="EMBL" id="HBHW01025118">
    <property type="protein sequence ID" value="CAE0051460.1"/>
    <property type="molecule type" value="Transcribed_RNA"/>
</dbReference>
<dbReference type="EMBL" id="HBHW01025132">
    <property type="protein sequence ID" value="CAE0051474.1"/>
    <property type="molecule type" value="Transcribed_RNA"/>
</dbReference>
<dbReference type="InterPro" id="IPR007587">
    <property type="entry name" value="SAPS"/>
</dbReference>
<evidence type="ECO:0000256" key="2">
    <source>
        <dbReference type="ARBA" id="ARBA00023306"/>
    </source>
</evidence>
<sequence length="698" mass="78199">MFLSSGGYASSPVEKLLDQLEGKPVEEPFQGVIGLKQFMDEDDFLAELRADNVRLIDYLAQEETLQELITCSLEKPEIPDDADEDAKARLKFKYPHIASEVLSAEQAKITNGLVNNTSMMMRLFDLLDSEDGIDPIQAKNFAKVVVCLLRIKNAETMEAILQRQNFMIGILRNANAAPITDIIVRILDNPETERPFSTIVEPPSSEAVQLLAESEILVGLGNLCIATIEEGSSLSDDEEERLRYERIENSSLVMVDLTRRVLQLSQAHYTMPENLNIFSNPGTIGRIMDTALDGDLSDPIVRIGLIHVLNVFIELLTTELNFCSPSRPKNEDEQQEMNSIIRAMTASRPRSTPVGSSPLPSPKSVSSTNREQLLSTFMLERELKNRIPRLLKILQGKSYIPPLQTTAGVIEQPLGSLKLKLVELFVAALKMGGEDLQGAMSDLDVPNLLLDLFFTYEWGSILHQIIASAILTALDPEEFTNTFIQKTWLRTYLVKQLMATYKKYLGKKETDEHYRNGFLGHIVLITTKVEEFLSNFDYRPNKVEYLREDVLDEFEVFCEEHLVAEKERTSKQLGGERPGGPTRSASDSGNTNEEVISEVFGMEELMDGLTGGESNDAMKIFEAYLMKSSDGPDKDSDEDDIPDEGVDTVEGNRGDHLEGLPAEDDEDSDNEEYEQFVSAEMDKARNDFEKTIAEHGVD</sequence>
<feature type="compositionally biased region" description="Low complexity" evidence="3">
    <location>
        <begin position="353"/>
        <end position="367"/>
    </location>
</feature>
<dbReference type="PANTHER" id="PTHR12634">
    <property type="entry name" value="SIT4 YEAST -ASSOCIATING PROTEIN-RELATED"/>
    <property type="match status" value="1"/>
</dbReference>
<comment type="similarity">
    <text evidence="1">Belongs to the SAPS family.</text>
</comment>
<proteinExistence type="inferred from homology"/>
<evidence type="ECO:0000256" key="1">
    <source>
        <dbReference type="ARBA" id="ARBA00006180"/>
    </source>
</evidence>
<accession>A0A7S2ZU18</accession>
<evidence type="ECO:0000313" key="4">
    <source>
        <dbReference type="EMBL" id="CAE0051460.1"/>
    </source>
</evidence>
<feature type="region of interest" description="Disordered" evidence="3">
    <location>
        <begin position="629"/>
        <end position="673"/>
    </location>
</feature>
<feature type="region of interest" description="Disordered" evidence="3">
    <location>
        <begin position="345"/>
        <end position="368"/>
    </location>
</feature>
<dbReference type="PANTHER" id="PTHR12634:SF8">
    <property type="entry name" value="FIERY MOUNTAIN, ISOFORM D"/>
    <property type="match status" value="1"/>
</dbReference>
<name>A0A7S2ZU18_9RHOD</name>
<feature type="compositionally biased region" description="Acidic residues" evidence="3">
    <location>
        <begin position="661"/>
        <end position="673"/>
    </location>
</feature>
<dbReference type="GO" id="GO:0019888">
    <property type="term" value="F:protein phosphatase regulator activity"/>
    <property type="evidence" value="ECO:0007669"/>
    <property type="project" value="TreeGrafter"/>
</dbReference>
<reference evidence="4" key="1">
    <citation type="submission" date="2021-01" db="EMBL/GenBank/DDBJ databases">
        <authorList>
            <person name="Corre E."/>
            <person name="Pelletier E."/>
            <person name="Niang G."/>
            <person name="Scheremetjew M."/>
            <person name="Finn R."/>
            <person name="Kale V."/>
            <person name="Holt S."/>
            <person name="Cochrane G."/>
            <person name="Meng A."/>
            <person name="Brown T."/>
            <person name="Cohen L."/>
        </authorList>
    </citation>
    <scope>NUCLEOTIDE SEQUENCE</scope>
    <source>
        <strain evidence="4">CCMP 769</strain>
    </source>
</reference>
<feature type="region of interest" description="Disordered" evidence="3">
    <location>
        <begin position="567"/>
        <end position="592"/>
    </location>
</feature>